<evidence type="ECO:0000259" key="6">
    <source>
        <dbReference type="Pfam" id="PF07298"/>
    </source>
</evidence>
<dbReference type="InterPro" id="IPR009915">
    <property type="entry name" value="NnrU_dom"/>
</dbReference>
<evidence type="ECO:0000256" key="1">
    <source>
        <dbReference type="ARBA" id="ARBA00004141"/>
    </source>
</evidence>
<sequence length="227" mass="23688">MDQSLAALIGANLAFVGTHFALSHPLRAPLVKAAGPTGFQALYSLVALATFAWVIVAFRAADPGGALWNGQGDAPWILASVIMLVASVLLAGSFAGNPALPAPGADDLARRGPHGVFHVTRHPMMWSFALWSAAHVLVSPTPRVIVLSLAMAALALIGSRLQDGKKAVLMGAAWQGWESRTSYAPRLGGLAKAGAVPWLAGTALWLAATWAHGWLIGLPAGVWRWIG</sequence>
<dbReference type="EMBL" id="PHUF01000005">
    <property type="protein sequence ID" value="PKB14163.1"/>
    <property type="molecule type" value="Genomic_DNA"/>
</dbReference>
<evidence type="ECO:0000256" key="4">
    <source>
        <dbReference type="ARBA" id="ARBA00023136"/>
    </source>
</evidence>
<accession>A0A2N0H5F5</accession>
<gene>
    <name evidence="7" type="ORF">B0I00_2794</name>
</gene>
<comment type="caution">
    <text evidence="7">The sequence shown here is derived from an EMBL/GenBank/DDBJ whole genome shotgun (WGS) entry which is preliminary data.</text>
</comment>
<evidence type="ECO:0000313" key="8">
    <source>
        <dbReference type="Proteomes" id="UP000232587"/>
    </source>
</evidence>
<dbReference type="Gene3D" id="1.20.120.1630">
    <property type="match status" value="1"/>
</dbReference>
<evidence type="ECO:0000256" key="2">
    <source>
        <dbReference type="ARBA" id="ARBA00022692"/>
    </source>
</evidence>
<feature type="domain" description="NnrU" evidence="6">
    <location>
        <begin position="8"/>
        <end position="219"/>
    </location>
</feature>
<evidence type="ECO:0000256" key="5">
    <source>
        <dbReference type="SAM" id="Phobius"/>
    </source>
</evidence>
<evidence type="ECO:0000256" key="3">
    <source>
        <dbReference type="ARBA" id="ARBA00022989"/>
    </source>
</evidence>
<comment type="subcellular location">
    <subcellularLocation>
        <location evidence="1">Membrane</location>
        <topology evidence="1">Multi-pass membrane protein</topology>
    </subcellularLocation>
</comment>
<keyword evidence="8" id="KW-1185">Reference proteome</keyword>
<reference evidence="7 8" key="1">
    <citation type="submission" date="2017-11" db="EMBL/GenBank/DDBJ databases">
        <title>Genomic Encyclopedia of Type Strains, Phase III (KMG-III): the genomes of soil and plant-associated and newly described type strains.</title>
        <authorList>
            <person name="Whitman W."/>
        </authorList>
    </citation>
    <scope>NUCLEOTIDE SEQUENCE [LARGE SCALE GENOMIC DNA]</scope>
    <source>
        <strain evidence="7 8">CGMCC 1.12274</strain>
    </source>
</reference>
<keyword evidence="4 5" id="KW-0472">Membrane</keyword>
<feature type="transmembrane region" description="Helical" evidence="5">
    <location>
        <begin position="128"/>
        <end position="157"/>
    </location>
</feature>
<dbReference type="GO" id="GO:0016020">
    <property type="term" value="C:membrane"/>
    <property type="evidence" value="ECO:0007669"/>
    <property type="project" value="UniProtKB-SubCell"/>
</dbReference>
<dbReference type="AlphaFoldDB" id="A0A2N0H5F5"/>
<name>A0A2N0H5F5_9SPHN</name>
<feature type="transmembrane region" description="Helical" evidence="5">
    <location>
        <begin position="74"/>
        <end position="95"/>
    </location>
</feature>
<keyword evidence="3 5" id="KW-1133">Transmembrane helix</keyword>
<dbReference type="RefSeq" id="WP_232730252.1">
    <property type="nucleotide sequence ID" value="NZ_PHUF01000005.1"/>
</dbReference>
<protein>
    <submittedName>
        <fullName evidence="7">Putative membrane protein</fullName>
    </submittedName>
</protein>
<feature type="transmembrane region" description="Helical" evidence="5">
    <location>
        <begin position="43"/>
        <end position="62"/>
    </location>
</feature>
<dbReference type="Proteomes" id="UP000232587">
    <property type="component" value="Unassembled WGS sequence"/>
</dbReference>
<dbReference type="Pfam" id="PF07298">
    <property type="entry name" value="NnrU"/>
    <property type="match status" value="1"/>
</dbReference>
<keyword evidence="2 5" id="KW-0812">Transmembrane</keyword>
<evidence type="ECO:0000313" key="7">
    <source>
        <dbReference type="EMBL" id="PKB14163.1"/>
    </source>
</evidence>
<proteinExistence type="predicted"/>
<organism evidence="7 8">
    <name type="scientific">Novosphingobium kunmingense</name>
    <dbReference type="NCBI Taxonomy" id="1211806"/>
    <lineage>
        <taxon>Bacteria</taxon>
        <taxon>Pseudomonadati</taxon>
        <taxon>Pseudomonadota</taxon>
        <taxon>Alphaproteobacteria</taxon>
        <taxon>Sphingomonadales</taxon>
        <taxon>Sphingomonadaceae</taxon>
        <taxon>Novosphingobium</taxon>
    </lineage>
</organism>